<feature type="compositionally biased region" description="Basic residues" evidence="1">
    <location>
        <begin position="90"/>
        <end position="107"/>
    </location>
</feature>
<gene>
    <name evidence="2" type="ORF">M0R45_030176</name>
</gene>
<evidence type="ECO:0000313" key="3">
    <source>
        <dbReference type="Proteomes" id="UP001457282"/>
    </source>
</evidence>
<sequence>MDTKPSQTTQPSHTTTTKPQPITLQSQSPPRPQLTVPVQNCPLSSINPLTTTTNPQLIHLKSTTCLLIDHHRSRRSQITKPQANPANPHPSHHAAKPKHHSRCHRSNSQHGLTMAALSIITSNPSSIQAQNRTTVPYSINPKTANPCKPSSHLPILSLHPMKSPYLQLQIHRPSQARGQAFAASQPTNLHHQAFIHHKTTTDPPASQLQIQAADLT</sequence>
<feature type="region of interest" description="Disordered" evidence="1">
    <location>
        <begin position="1"/>
        <end position="39"/>
    </location>
</feature>
<feature type="region of interest" description="Disordered" evidence="1">
    <location>
        <begin position="73"/>
        <end position="109"/>
    </location>
</feature>
<reference evidence="2 3" key="1">
    <citation type="journal article" date="2023" name="G3 (Bethesda)">
        <title>A chromosome-length genome assembly and annotation of blackberry (Rubus argutus, cv. 'Hillquist').</title>
        <authorList>
            <person name="Bruna T."/>
            <person name="Aryal R."/>
            <person name="Dudchenko O."/>
            <person name="Sargent D.J."/>
            <person name="Mead D."/>
            <person name="Buti M."/>
            <person name="Cavallini A."/>
            <person name="Hytonen T."/>
            <person name="Andres J."/>
            <person name="Pham M."/>
            <person name="Weisz D."/>
            <person name="Mascagni F."/>
            <person name="Usai G."/>
            <person name="Natali L."/>
            <person name="Bassil N."/>
            <person name="Fernandez G.E."/>
            <person name="Lomsadze A."/>
            <person name="Armour M."/>
            <person name="Olukolu B."/>
            <person name="Poorten T."/>
            <person name="Britton C."/>
            <person name="Davik J."/>
            <person name="Ashrafi H."/>
            <person name="Aiden E.L."/>
            <person name="Borodovsky M."/>
            <person name="Worthington M."/>
        </authorList>
    </citation>
    <scope>NUCLEOTIDE SEQUENCE [LARGE SCALE GENOMIC DNA]</scope>
    <source>
        <strain evidence="2">PI 553951</strain>
    </source>
</reference>
<name>A0AAW1WDY0_RUBAR</name>
<feature type="compositionally biased region" description="Low complexity" evidence="1">
    <location>
        <begin position="1"/>
        <end position="21"/>
    </location>
</feature>
<protein>
    <submittedName>
        <fullName evidence="2">Uncharacterized protein</fullName>
    </submittedName>
</protein>
<comment type="caution">
    <text evidence="2">The sequence shown here is derived from an EMBL/GenBank/DDBJ whole genome shotgun (WGS) entry which is preliminary data.</text>
</comment>
<evidence type="ECO:0000313" key="2">
    <source>
        <dbReference type="EMBL" id="KAK9921674.1"/>
    </source>
</evidence>
<dbReference type="Proteomes" id="UP001457282">
    <property type="component" value="Unassembled WGS sequence"/>
</dbReference>
<keyword evidence="3" id="KW-1185">Reference proteome</keyword>
<evidence type="ECO:0000256" key="1">
    <source>
        <dbReference type="SAM" id="MobiDB-lite"/>
    </source>
</evidence>
<dbReference type="EMBL" id="JBEDUW010000006">
    <property type="protein sequence ID" value="KAK9921674.1"/>
    <property type="molecule type" value="Genomic_DNA"/>
</dbReference>
<accession>A0AAW1WDY0</accession>
<organism evidence="2 3">
    <name type="scientific">Rubus argutus</name>
    <name type="common">Southern blackberry</name>
    <dbReference type="NCBI Taxonomy" id="59490"/>
    <lineage>
        <taxon>Eukaryota</taxon>
        <taxon>Viridiplantae</taxon>
        <taxon>Streptophyta</taxon>
        <taxon>Embryophyta</taxon>
        <taxon>Tracheophyta</taxon>
        <taxon>Spermatophyta</taxon>
        <taxon>Magnoliopsida</taxon>
        <taxon>eudicotyledons</taxon>
        <taxon>Gunneridae</taxon>
        <taxon>Pentapetalae</taxon>
        <taxon>rosids</taxon>
        <taxon>fabids</taxon>
        <taxon>Rosales</taxon>
        <taxon>Rosaceae</taxon>
        <taxon>Rosoideae</taxon>
        <taxon>Rosoideae incertae sedis</taxon>
        <taxon>Rubus</taxon>
    </lineage>
</organism>
<dbReference type="AlphaFoldDB" id="A0AAW1WDY0"/>
<proteinExistence type="predicted"/>